<accession>A0A9X3X4G6</accession>
<dbReference type="Gene3D" id="2.115.10.20">
    <property type="entry name" value="Glycosyl hydrolase domain, family 43"/>
    <property type="match status" value="1"/>
</dbReference>
<comment type="caution">
    <text evidence="1">The sequence shown here is derived from an EMBL/GenBank/DDBJ whole genome shotgun (WGS) entry which is preliminary data.</text>
</comment>
<protein>
    <submittedName>
        <fullName evidence="1">Uncharacterized protein</fullName>
    </submittedName>
</protein>
<organism evidence="1 2">
    <name type="scientific">Polyangium jinanense</name>
    <dbReference type="NCBI Taxonomy" id="2829994"/>
    <lineage>
        <taxon>Bacteria</taxon>
        <taxon>Pseudomonadati</taxon>
        <taxon>Myxococcota</taxon>
        <taxon>Polyangia</taxon>
        <taxon>Polyangiales</taxon>
        <taxon>Polyangiaceae</taxon>
        <taxon>Polyangium</taxon>
    </lineage>
</organism>
<dbReference type="EMBL" id="JAGTJJ010000007">
    <property type="protein sequence ID" value="MDC3982365.1"/>
    <property type="molecule type" value="Genomic_DNA"/>
</dbReference>
<dbReference type="InterPro" id="IPR023296">
    <property type="entry name" value="Glyco_hydro_beta-prop_sf"/>
</dbReference>
<sequence>MSDGDCHHGEACDALDDVCTASLCGGGASCGSGSTCVAVAEVAALGEPVLLGDEPIAFVELTRGAETVLLRARIEELSRWRVDPEAPVFVVPGEARVGAPSVLRRGARMELYAEVGDPARIVRAISMDEGQSFLVDQDPALLAAEPWEEGAVGSPSVFDFDGATYLLYEGGRGRGIGLCQVTEQGCTRTSPNPVLAPADVEDPVFWRGVTAVGAPHVFVRGGIVRIVFTARGTEGRAAVGPEGALPPDPNDSIGLAATTDLKTFSLYPVGPMYARLVNLRAYLGEREAAVRVLPAGAEMVFVSADASGEGVTGIYRAAGRGAP</sequence>
<evidence type="ECO:0000313" key="1">
    <source>
        <dbReference type="EMBL" id="MDC3982365.1"/>
    </source>
</evidence>
<gene>
    <name evidence="1" type="ORF">KEG57_17750</name>
</gene>
<dbReference type="Proteomes" id="UP001151081">
    <property type="component" value="Unassembled WGS sequence"/>
</dbReference>
<dbReference type="AlphaFoldDB" id="A0A9X3X4G6"/>
<keyword evidence="2" id="KW-1185">Reference proteome</keyword>
<dbReference type="SUPFAM" id="SSF75005">
    <property type="entry name" value="Arabinanase/levansucrase/invertase"/>
    <property type="match status" value="1"/>
</dbReference>
<reference evidence="1 2" key="1">
    <citation type="submission" date="2021-04" db="EMBL/GenBank/DDBJ databases">
        <title>Genome analysis of Polyangium sp.</title>
        <authorList>
            <person name="Li Y."/>
            <person name="Wang J."/>
        </authorList>
    </citation>
    <scope>NUCLEOTIDE SEQUENCE [LARGE SCALE GENOMIC DNA]</scope>
    <source>
        <strain evidence="1 2">SDU14</strain>
    </source>
</reference>
<dbReference type="RefSeq" id="WP_272420902.1">
    <property type="nucleotide sequence ID" value="NZ_JAGTJJ010000007.1"/>
</dbReference>
<name>A0A9X3X4G6_9BACT</name>
<evidence type="ECO:0000313" key="2">
    <source>
        <dbReference type="Proteomes" id="UP001151081"/>
    </source>
</evidence>
<proteinExistence type="predicted"/>